<evidence type="ECO:0000313" key="11">
    <source>
        <dbReference type="Proteomes" id="UP000029409"/>
    </source>
</evidence>
<keyword evidence="5 8" id="KW-0663">Pyridoxal phosphate</keyword>
<dbReference type="InterPro" id="IPR000192">
    <property type="entry name" value="Aminotrans_V_dom"/>
</dbReference>
<evidence type="ECO:0000256" key="4">
    <source>
        <dbReference type="ARBA" id="ARBA00022679"/>
    </source>
</evidence>
<evidence type="ECO:0000256" key="6">
    <source>
        <dbReference type="ARBA" id="ARBA00050776"/>
    </source>
</evidence>
<feature type="domain" description="Aminotransferase class V" evidence="9">
    <location>
        <begin position="22"/>
        <end position="391"/>
    </location>
</feature>
<comment type="cofactor">
    <cofactor evidence="1 7">
        <name>pyridoxal 5'-phosphate</name>
        <dbReference type="ChEBI" id="CHEBI:597326"/>
    </cofactor>
</comment>
<comment type="function">
    <text evidence="8">Catalyzes the removal of elemental sulfur and selenium atoms from L-cysteine, L-cystine, L-selenocysteine, and L-selenocystine to produce L-alanine.</text>
</comment>
<dbReference type="CDD" id="cd06453">
    <property type="entry name" value="SufS_like"/>
    <property type="match status" value="1"/>
</dbReference>
<keyword evidence="4 8" id="KW-0808">Transferase</keyword>
<dbReference type="PROSITE" id="PS00595">
    <property type="entry name" value="AA_TRANSFER_CLASS_5"/>
    <property type="match status" value="1"/>
</dbReference>
<name>A0A089HJJ2_PAEDU</name>
<evidence type="ECO:0000256" key="5">
    <source>
        <dbReference type="ARBA" id="ARBA00022898"/>
    </source>
</evidence>
<dbReference type="KEGG" id="pdu:PDUR_09600"/>
<dbReference type="PANTHER" id="PTHR43586">
    <property type="entry name" value="CYSTEINE DESULFURASE"/>
    <property type="match status" value="1"/>
</dbReference>
<evidence type="ECO:0000259" key="9">
    <source>
        <dbReference type="Pfam" id="PF00266"/>
    </source>
</evidence>
<dbReference type="EMBL" id="CP009288">
    <property type="protein sequence ID" value="AIQ12146.1"/>
    <property type="molecule type" value="Genomic_DNA"/>
</dbReference>
<protein>
    <recommendedName>
        <fullName evidence="3 8">Cysteine desulfurase</fullName>
        <ecNumber evidence="3 8">2.8.1.7</ecNumber>
    </recommendedName>
</protein>
<dbReference type="InterPro" id="IPR015422">
    <property type="entry name" value="PyrdxlP-dep_Trfase_small"/>
</dbReference>
<accession>A0A089HJJ2</accession>
<dbReference type="OrthoDB" id="9804366at2"/>
<dbReference type="eggNOG" id="COG0520">
    <property type="taxonomic scope" value="Bacteria"/>
</dbReference>
<dbReference type="PIRSF" id="PIRSF005572">
    <property type="entry name" value="NifS"/>
    <property type="match status" value="1"/>
</dbReference>
<dbReference type="InterPro" id="IPR010970">
    <property type="entry name" value="Cys_dSase_SufS"/>
</dbReference>
<evidence type="ECO:0000256" key="8">
    <source>
        <dbReference type="RuleBase" id="RU004506"/>
    </source>
</evidence>
<dbReference type="InterPro" id="IPR016454">
    <property type="entry name" value="Cysteine_dSase"/>
</dbReference>
<dbReference type="SUPFAM" id="SSF53383">
    <property type="entry name" value="PLP-dependent transferases"/>
    <property type="match status" value="1"/>
</dbReference>
<sequence>MNSSIRELFPILNQNVNGHPLVYLDSAATSQKPRQVIEAIKAYYELDNSNVHRGVHTLGSRATDAYEGAREKVARFINAHSTKEIIFTRGTTTALNLVASSYGPSAVGEGDEIVITLMEHHSNLIPWQQLAKKTGATLKFIPLQKDGTILLEDAEKTITDNTKIVSVAYVSNVMGVTSPVKEIAAIAHRHGAVMVVDGAQSTPHMKVDVQDLDCDFYALSGHKMCGPTGIGALYGKRALLEAMDPIEFGGEMIDDVGLYDSTWKELPWKFEGGTPIIAGAVGLGAAIDFLQEVGLDEIHRHEIKLADYAEQRLAEVEGISIYGPRNREVGVITFNLGDVHPHDVATVLDAEGIAVRAGHHCCQPLMRWLEVSSTARASLYLYNTEEDIDRLASALIRTKEYFADAIG</sequence>
<proteinExistence type="inferred from homology"/>
<dbReference type="InterPro" id="IPR020578">
    <property type="entry name" value="Aminotrans_V_PyrdxlP_BS"/>
</dbReference>
<dbReference type="Gene3D" id="3.90.1150.10">
    <property type="entry name" value="Aspartate Aminotransferase, domain 1"/>
    <property type="match status" value="1"/>
</dbReference>
<dbReference type="Proteomes" id="UP000029409">
    <property type="component" value="Chromosome"/>
</dbReference>
<evidence type="ECO:0000256" key="7">
    <source>
        <dbReference type="RuleBase" id="RU004504"/>
    </source>
</evidence>
<gene>
    <name evidence="10" type="ORF">PDUR_09600</name>
</gene>
<dbReference type="GO" id="GO:0031071">
    <property type="term" value="F:cysteine desulfurase activity"/>
    <property type="evidence" value="ECO:0007669"/>
    <property type="project" value="UniProtKB-UniRule"/>
</dbReference>
<dbReference type="AlphaFoldDB" id="A0A089HJJ2"/>
<evidence type="ECO:0000256" key="3">
    <source>
        <dbReference type="ARBA" id="ARBA00012239"/>
    </source>
</evidence>
<reference evidence="10 11" key="1">
    <citation type="submission" date="2014-08" db="EMBL/GenBank/DDBJ databases">
        <title>Comparative genomics of the Paenibacillus odorifer group.</title>
        <authorList>
            <person name="den Bakker H.C."/>
            <person name="Tsai Y.-C."/>
            <person name="Martin N."/>
            <person name="Korlach J."/>
            <person name="Wiedmann M."/>
        </authorList>
    </citation>
    <scope>NUCLEOTIDE SEQUENCE [LARGE SCALE GENOMIC DNA]</scope>
    <source>
        <strain evidence="10 11">DSM 1735</strain>
    </source>
</reference>
<organism evidence="10 11">
    <name type="scientific">Paenibacillus durus</name>
    <name type="common">Paenibacillus azotofixans</name>
    <dbReference type="NCBI Taxonomy" id="44251"/>
    <lineage>
        <taxon>Bacteria</taxon>
        <taxon>Bacillati</taxon>
        <taxon>Bacillota</taxon>
        <taxon>Bacilli</taxon>
        <taxon>Bacillales</taxon>
        <taxon>Paenibacillaceae</taxon>
        <taxon>Paenibacillus</taxon>
    </lineage>
</organism>
<dbReference type="GO" id="GO:0030170">
    <property type="term" value="F:pyridoxal phosphate binding"/>
    <property type="evidence" value="ECO:0007669"/>
    <property type="project" value="UniProtKB-UniRule"/>
</dbReference>
<comment type="similarity">
    <text evidence="2 8">Belongs to the class-V pyridoxal-phosphate-dependent aminotransferase family. Csd subfamily.</text>
</comment>
<dbReference type="GO" id="GO:0006534">
    <property type="term" value="P:cysteine metabolic process"/>
    <property type="evidence" value="ECO:0007669"/>
    <property type="project" value="UniProtKB-UniRule"/>
</dbReference>
<dbReference type="STRING" id="44251.PDUR_09600"/>
<dbReference type="EC" id="2.8.1.7" evidence="3 8"/>
<comment type="catalytic activity">
    <reaction evidence="6 8">
        <text>(sulfur carrier)-H + L-cysteine = (sulfur carrier)-SH + L-alanine</text>
        <dbReference type="Rhea" id="RHEA:43892"/>
        <dbReference type="Rhea" id="RHEA-COMP:14737"/>
        <dbReference type="Rhea" id="RHEA-COMP:14739"/>
        <dbReference type="ChEBI" id="CHEBI:29917"/>
        <dbReference type="ChEBI" id="CHEBI:35235"/>
        <dbReference type="ChEBI" id="CHEBI:57972"/>
        <dbReference type="ChEBI" id="CHEBI:64428"/>
        <dbReference type="EC" id="2.8.1.7"/>
    </reaction>
</comment>
<evidence type="ECO:0000256" key="2">
    <source>
        <dbReference type="ARBA" id="ARBA00010447"/>
    </source>
</evidence>
<evidence type="ECO:0000313" key="10">
    <source>
        <dbReference type="EMBL" id="AIQ12146.1"/>
    </source>
</evidence>
<dbReference type="PANTHER" id="PTHR43586:SF8">
    <property type="entry name" value="CYSTEINE DESULFURASE 1, CHLOROPLASTIC"/>
    <property type="match status" value="1"/>
</dbReference>
<dbReference type="InterPro" id="IPR015424">
    <property type="entry name" value="PyrdxlP-dep_Trfase"/>
</dbReference>
<dbReference type="Gene3D" id="3.40.640.10">
    <property type="entry name" value="Type I PLP-dependent aspartate aminotransferase-like (Major domain)"/>
    <property type="match status" value="1"/>
</dbReference>
<dbReference type="Pfam" id="PF00266">
    <property type="entry name" value="Aminotran_5"/>
    <property type="match status" value="1"/>
</dbReference>
<dbReference type="NCBIfam" id="TIGR01979">
    <property type="entry name" value="sufS"/>
    <property type="match status" value="1"/>
</dbReference>
<dbReference type="InterPro" id="IPR015421">
    <property type="entry name" value="PyrdxlP-dep_Trfase_major"/>
</dbReference>
<keyword evidence="11" id="KW-1185">Reference proteome</keyword>
<evidence type="ECO:0000256" key="1">
    <source>
        <dbReference type="ARBA" id="ARBA00001933"/>
    </source>
</evidence>
<dbReference type="RefSeq" id="WP_042206007.1">
    <property type="nucleotide sequence ID" value="NZ_CP009288.1"/>
</dbReference>